<protein>
    <recommendedName>
        <fullName evidence="5">DUF5666 domain-containing protein</fullName>
    </recommendedName>
</protein>
<evidence type="ECO:0000256" key="1">
    <source>
        <dbReference type="SAM" id="MobiDB-lite"/>
    </source>
</evidence>
<feature type="compositionally biased region" description="Polar residues" evidence="1">
    <location>
        <begin position="29"/>
        <end position="49"/>
    </location>
</feature>
<feature type="compositionally biased region" description="Gly residues" evidence="1">
    <location>
        <begin position="145"/>
        <end position="171"/>
    </location>
</feature>
<sequence length="171" mass="17268">MRMPTKLLVVTASLLAVPALAAAAGEEGSNGSMQQQPGMSNPSGRTATSPKAAGAENAEVFKNKSNFKVDGTIASIDASSGELTLQRTGMPPAELKIANDTKIRVNGKSASIQDLQPGSEVRAEFNLAENRPIAVSVDAKEGKGQMKGGTAPGGKSQGGTQGGTHGGGSSY</sequence>
<feature type="signal peptide" evidence="2">
    <location>
        <begin position="1"/>
        <end position="21"/>
    </location>
</feature>
<accession>A0A0K1P8C4</accession>
<evidence type="ECO:0008006" key="5">
    <source>
        <dbReference type="Google" id="ProtNLM"/>
    </source>
</evidence>
<dbReference type="STRING" id="1391653.AKJ08_0152"/>
<dbReference type="KEGG" id="vin:AKJ08_0152"/>
<feature type="region of interest" description="Disordered" evidence="1">
    <location>
        <begin position="25"/>
        <end position="56"/>
    </location>
</feature>
<organism evidence="3 4">
    <name type="scientific">Vulgatibacter incomptus</name>
    <dbReference type="NCBI Taxonomy" id="1391653"/>
    <lineage>
        <taxon>Bacteria</taxon>
        <taxon>Pseudomonadati</taxon>
        <taxon>Myxococcota</taxon>
        <taxon>Myxococcia</taxon>
        <taxon>Myxococcales</taxon>
        <taxon>Cystobacterineae</taxon>
        <taxon>Vulgatibacteraceae</taxon>
        <taxon>Vulgatibacter</taxon>
    </lineage>
</organism>
<evidence type="ECO:0000313" key="3">
    <source>
        <dbReference type="EMBL" id="AKU89765.1"/>
    </source>
</evidence>
<dbReference type="PATRIC" id="fig|1391653.3.peg.159"/>
<dbReference type="EMBL" id="CP012332">
    <property type="protein sequence ID" value="AKU89765.1"/>
    <property type="molecule type" value="Genomic_DNA"/>
</dbReference>
<evidence type="ECO:0000313" key="4">
    <source>
        <dbReference type="Proteomes" id="UP000055590"/>
    </source>
</evidence>
<feature type="chain" id="PRO_5005465353" description="DUF5666 domain-containing protein" evidence="2">
    <location>
        <begin position="22"/>
        <end position="171"/>
    </location>
</feature>
<proteinExistence type="predicted"/>
<keyword evidence="4" id="KW-1185">Reference proteome</keyword>
<evidence type="ECO:0000256" key="2">
    <source>
        <dbReference type="SAM" id="SignalP"/>
    </source>
</evidence>
<keyword evidence="2" id="KW-0732">Signal</keyword>
<gene>
    <name evidence="3" type="ORF">AKJ08_0152</name>
</gene>
<reference evidence="3 4" key="1">
    <citation type="submission" date="2015-08" db="EMBL/GenBank/DDBJ databases">
        <authorList>
            <person name="Babu N.S."/>
            <person name="Beckwith C.J."/>
            <person name="Beseler K.G."/>
            <person name="Brison A."/>
            <person name="Carone J.V."/>
            <person name="Caskin T.P."/>
            <person name="Diamond M."/>
            <person name="Durham M.E."/>
            <person name="Foxe J.M."/>
            <person name="Go M."/>
            <person name="Henderson B.A."/>
            <person name="Jones I.B."/>
            <person name="McGettigan J.A."/>
            <person name="Micheletti S.J."/>
            <person name="Nasrallah M.E."/>
            <person name="Ortiz D."/>
            <person name="Piller C.R."/>
            <person name="Privatt S.R."/>
            <person name="Schneider S.L."/>
            <person name="Sharp S."/>
            <person name="Smith T.C."/>
            <person name="Stanton J.D."/>
            <person name="Ullery H.E."/>
            <person name="Wilson R.J."/>
            <person name="Serrano M.G."/>
            <person name="Buck G."/>
            <person name="Lee V."/>
            <person name="Wang Y."/>
            <person name="Carvalho R."/>
            <person name="Voegtly L."/>
            <person name="Shi R."/>
            <person name="Duckworth R."/>
            <person name="Johnson A."/>
            <person name="Loviza R."/>
            <person name="Walstead R."/>
            <person name="Shah Z."/>
            <person name="Kiflezghi M."/>
            <person name="Wade K."/>
            <person name="Ball S.L."/>
            <person name="Bradley K.W."/>
            <person name="Asai D.J."/>
            <person name="Bowman C.A."/>
            <person name="Russell D.A."/>
            <person name="Pope W.H."/>
            <person name="Jacobs-Sera D."/>
            <person name="Hendrix R.W."/>
            <person name="Hatfull G.F."/>
        </authorList>
    </citation>
    <scope>NUCLEOTIDE SEQUENCE [LARGE SCALE GENOMIC DNA]</scope>
    <source>
        <strain evidence="3 4">DSM 27710</strain>
    </source>
</reference>
<dbReference type="AlphaFoldDB" id="A0A0K1P8C4"/>
<dbReference type="Proteomes" id="UP000055590">
    <property type="component" value="Chromosome"/>
</dbReference>
<feature type="region of interest" description="Disordered" evidence="1">
    <location>
        <begin position="136"/>
        <end position="171"/>
    </location>
</feature>
<name>A0A0K1P8C4_9BACT</name>